<proteinExistence type="predicted"/>
<evidence type="ECO:0000256" key="1">
    <source>
        <dbReference type="SAM" id="MobiDB-lite"/>
    </source>
</evidence>
<feature type="region of interest" description="Disordered" evidence="1">
    <location>
        <begin position="47"/>
        <end position="70"/>
    </location>
</feature>
<name>A0AA39MQZ6_9AGAR</name>
<accession>A0AA39MQZ6</accession>
<dbReference type="AlphaFoldDB" id="A0AA39MQZ6"/>
<evidence type="ECO:0000313" key="2">
    <source>
        <dbReference type="EMBL" id="KAK0442819.1"/>
    </source>
</evidence>
<dbReference type="EMBL" id="JAUEPT010000024">
    <property type="protein sequence ID" value="KAK0442819.1"/>
    <property type="molecule type" value="Genomic_DNA"/>
</dbReference>
<keyword evidence="3" id="KW-1185">Reference proteome</keyword>
<evidence type="ECO:0000313" key="3">
    <source>
        <dbReference type="Proteomes" id="UP001175226"/>
    </source>
</evidence>
<sequence>MAVMTAAKKGPVDNAETAPIALSTPHQKKKIEPMLSSISRLGRAGEYRQGLGKGSGPQSGDGGHSAAIVGDDSMHKFPQIDIATTTPTEMGKRMGITILASTSTWRPTVIPFPIISPINIAHQRDSWNPTGITQAVMATLRTRTATPGVEWPCSLKITVSLVDPVPSLVMSAHPDHITGALIPPISLSTTFAQLASTRSASTGGPEILRCIGKALGKLGVRGTLFVAEVL</sequence>
<protein>
    <submittedName>
        <fullName evidence="2">Uncharacterized protein</fullName>
    </submittedName>
</protein>
<reference evidence="2" key="1">
    <citation type="submission" date="2023-06" db="EMBL/GenBank/DDBJ databases">
        <authorList>
            <consortium name="Lawrence Berkeley National Laboratory"/>
            <person name="Ahrendt S."/>
            <person name="Sahu N."/>
            <person name="Indic B."/>
            <person name="Wong-Bajracharya J."/>
            <person name="Merenyi Z."/>
            <person name="Ke H.-M."/>
            <person name="Monk M."/>
            <person name="Kocsube S."/>
            <person name="Drula E."/>
            <person name="Lipzen A."/>
            <person name="Balint B."/>
            <person name="Henrissat B."/>
            <person name="Andreopoulos B."/>
            <person name="Martin F.M."/>
            <person name="Harder C.B."/>
            <person name="Rigling D."/>
            <person name="Ford K.L."/>
            <person name="Foster G.D."/>
            <person name="Pangilinan J."/>
            <person name="Papanicolaou A."/>
            <person name="Barry K."/>
            <person name="LaButti K."/>
            <person name="Viragh M."/>
            <person name="Koriabine M."/>
            <person name="Yan M."/>
            <person name="Riley R."/>
            <person name="Champramary S."/>
            <person name="Plett K.L."/>
            <person name="Tsai I.J."/>
            <person name="Slot J."/>
            <person name="Sipos G."/>
            <person name="Plett J."/>
            <person name="Nagy L.G."/>
            <person name="Grigoriev I.V."/>
        </authorList>
    </citation>
    <scope>NUCLEOTIDE SEQUENCE</scope>
    <source>
        <strain evidence="2">FPL87.14</strain>
    </source>
</reference>
<dbReference type="Proteomes" id="UP001175226">
    <property type="component" value="Unassembled WGS sequence"/>
</dbReference>
<feature type="compositionally biased region" description="Gly residues" evidence="1">
    <location>
        <begin position="51"/>
        <end position="63"/>
    </location>
</feature>
<organism evidence="2 3">
    <name type="scientific">Armillaria borealis</name>
    <dbReference type="NCBI Taxonomy" id="47425"/>
    <lineage>
        <taxon>Eukaryota</taxon>
        <taxon>Fungi</taxon>
        <taxon>Dikarya</taxon>
        <taxon>Basidiomycota</taxon>
        <taxon>Agaricomycotina</taxon>
        <taxon>Agaricomycetes</taxon>
        <taxon>Agaricomycetidae</taxon>
        <taxon>Agaricales</taxon>
        <taxon>Marasmiineae</taxon>
        <taxon>Physalacriaceae</taxon>
        <taxon>Armillaria</taxon>
    </lineage>
</organism>
<comment type="caution">
    <text evidence="2">The sequence shown here is derived from an EMBL/GenBank/DDBJ whole genome shotgun (WGS) entry which is preliminary data.</text>
</comment>
<gene>
    <name evidence="2" type="ORF">EV421DRAFT_1735920</name>
</gene>